<proteinExistence type="predicted"/>
<protein>
    <submittedName>
        <fullName evidence="2">Uncharacterized protein</fullName>
    </submittedName>
</protein>
<dbReference type="Proteomes" id="UP000199518">
    <property type="component" value="Unassembled WGS sequence"/>
</dbReference>
<dbReference type="AlphaFoldDB" id="A0A1I3LZE2"/>
<evidence type="ECO:0000256" key="1">
    <source>
        <dbReference type="SAM" id="MobiDB-lite"/>
    </source>
</evidence>
<name>A0A1I3LZE2_9PLAN</name>
<feature type="region of interest" description="Disordered" evidence="1">
    <location>
        <begin position="48"/>
        <end position="67"/>
    </location>
</feature>
<reference evidence="3" key="1">
    <citation type="submission" date="2016-10" db="EMBL/GenBank/DDBJ databases">
        <authorList>
            <person name="Varghese N."/>
            <person name="Submissions S."/>
        </authorList>
    </citation>
    <scope>NUCLEOTIDE SEQUENCE [LARGE SCALE GENOMIC DNA]</scope>
    <source>
        <strain evidence="3">DSM 26348</strain>
    </source>
</reference>
<dbReference type="EMBL" id="FOQD01000013">
    <property type="protein sequence ID" value="SFI90082.1"/>
    <property type="molecule type" value="Genomic_DNA"/>
</dbReference>
<keyword evidence="3" id="KW-1185">Reference proteome</keyword>
<dbReference type="RefSeq" id="WP_139228534.1">
    <property type="nucleotide sequence ID" value="NZ_FOQD01000013.1"/>
</dbReference>
<organism evidence="2 3">
    <name type="scientific">Planctomicrobium piriforme</name>
    <dbReference type="NCBI Taxonomy" id="1576369"/>
    <lineage>
        <taxon>Bacteria</taxon>
        <taxon>Pseudomonadati</taxon>
        <taxon>Planctomycetota</taxon>
        <taxon>Planctomycetia</taxon>
        <taxon>Planctomycetales</taxon>
        <taxon>Planctomycetaceae</taxon>
        <taxon>Planctomicrobium</taxon>
    </lineage>
</organism>
<gene>
    <name evidence="2" type="ORF">SAMN05421753_113113</name>
</gene>
<dbReference type="OrthoDB" id="337615at2"/>
<dbReference type="STRING" id="1576369.SAMN05421753_113113"/>
<evidence type="ECO:0000313" key="2">
    <source>
        <dbReference type="EMBL" id="SFI90082.1"/>
    </source>
</evidence>
<sequence>MTKMPKHADLMILGAAVLAVLGGVLLFDRSRLSARDVSGTLDGDAALYQSEKPISREPEDEPAKPTVKVTQNPAWLDSEDGAAQPGTRSIPTAYEKGVVHLGPGASLGGKRPFPDDNYWNQPIDDLEVDPLSEVYINEIGCDRNLHPDFGAGMWNGAPIGIPYVVVSGDHQRYPIKYTAYGDQSDPGPYPVPRDAPIEGDPNVDGDRHVIVLDRDNWKLYELFRGFPVANGQLWKAESGAIFDMKTNDRRPEGWTSADAAGLPIFPGLVRYDEVVEQKEINHALRFTVSRTRNAYVAPASHYASRLSKLSLPPMGMRVRLKKDFDITPYPEEAQVILKTLKKYGMILADNGSDWFISGAPDPRWNDDNIHTLKKLHGCDFEVVTMQDPVEEEACNCPEEKEALKKKLSIGNARELLPTLDRDSLLK</sequence>
<evidence type="ECO:0000313" key="3">
    <source>
        <dbReference type="Proteomes" id="UP000199518"/>
    </source>
</evidence>
<feature type="compositionally biased region" description="Basic and acidic residues" evidence="1">
    <location>
        <begin position="53"/>
        <end position="63"/>
    </location>
</feature>
<accession>A0A1I3LZE2</accession>